<evidence type="ECO:0000313" key="2">
    <source>
        <dbReference type="EMBL" id="ACU74490.1"/>
    </source>
</evidence>
<dbReference type="InterPro" id="IPR045548">
    <property type="entry name" value="bpX5"/>
</dbReference>
<dbReference type="Proteomes" id="UP000000851">
    <property type="component" value="Chromosome"/>
</dbReference>
<accession>C7QC42</accession>
<dbReference type="RefSeq" id="WP_015794219.1">
    <property type="nucleotide sequence ID" value="NC_013131.1"/>
</dbReference>
<feature type="domain" description="MoxR-vWA-beta-propeller ternary system" evidence="1">
    <location>
        <begin position="17"/>
        <end position="105"/>
    </location>
</feature>
<reference evidence="2 3" key="1">
    <citation type="journal article" date="2009" name="Stand. Genomic Sci.">
        <title>Complete genome sequence of Catenulispora acidiphila type strain (ID 139908).</title>
        <authorList>
            <person name="Copeland A."/>
            <person name="Lapidus A."/>
            <person name="Glavina Del Rio T."/>
            <person name="Nolan M."/>
            <person name="Lucas S."/>
            <person name="Chen F."/>
            <person name="Tice H."/>
            <person name="Cheng J.F."/>
            <person name="Bruce D."/>
            <person name="Goodwin L."/>
            <person name="Pitluck S."/>
            <person name="Mikhailova N."/>
            <person name="Pati A."/>
            <person name="Ivanova N."/>
            <person name="Mavromatis K."/>
            <person name="Chen A."/>
            <person name="Palaniappan K."/>
            <person name="Chain P."/>
            <person name="Land M."/>
            <person name="Hauser L."/>
            <person name="Chang Y.J."/>
            <person name="Jeffries C.D."/>
            <person name="Chertkov O."/>
            <person name="Brettin T."/>
            <person name="Detter J.C."/>
            <person name="Han C."/>
            <person name="Ali Z."/>
            <person name="Tindall B.J."/>
            <person name="Goker M."/>
            <person name="Bristow J."/>
            <person name="Eisen J.A."/>
            <person name="Markowitz V."/>
            <person name="Hugenholtz P."/>
            <person name="Kyrpides N.C."/>
            <person name="Klenk H.P."/>
        </authorList>
    </citation>
    <scope>NUCLEOTIDE SEQUENCE [LARGE SCALE GENOMIC DNA]</scope>
    <source>
        <strain evidence="3">DSM 44928 / JCM 14897 / NBRC 102108 / NRRL B-24433 / ID139908</strain>
    </source>
</reference>
<dbReference type="Pfam" id="PF19921">
    <property type="entry name" value="bpX5"/>
    <property type="match status" value="1"/>
</dbReference>
<dbReference type="KEGG" id="cai:Caci_5631"/>
<proteinExistence type="predicted"/>
<evidence type="ECO:0000313" key="3">
    <source>
        <dbReference type="Proteomes" id="UP000000851"/>
    </source>
</evidence>
<keyword evidence="3" id="KW-1185">Reference proteome</keyword>
<evidence type="ECO:0000259" key="1">
    <source>
        <dbReference type="Pfam" id="PF19921"/>
    </source>
</evidence>
<sequence>MTICEVRQPADHHTVESWQRREPALRAAAVLGIGPVATALAEAAQALLAEGTPLRLVTDPEYLVVLGEEPTLPWVEGARYLGWDGKALTLTTHQVLPAPDLWREAALAAGTAQPGSLVIVLPDQVLIAAGEHADDAAIAAPTAATAAATATATATATAAATAIAVQQA</sequence>
<dbReference type="eggNOG" id="ENOG502ZU06">
    <property type="taxonomic scope" value="Bacteria"/>
</dbReference>
<name>C7QC42_CATAD</name>
<dbReference type="AlphaFoldDB" id="C7QC42"/>
<dbReference type="InParanoid" id="C7QC42"/>
<organism evidence="2 3">
    <name type="scientific">Catenulispora acidiphila (strain DSM 44928 / JCM 14897 / NBRC 102108 / NRRL B-24433 / ID139908)</name>
    <dbReference type="NCBI Taxonomy" id="479433"/>
    <lineage>
        <taxon>Bacteria</taxon>
        <taxon>Bacillati</taxon>
        <taxon>Actinomycetota</taxon>
        <taxon>Actinomycetes</taxon>
        <taxon>Catenulisporales</taxon>
        <taxon>Catenulisporaceae</taxon>
        <taxon>Catenulispora</taxon>
    </lineage>
</organism>
<protein>
    <recommendedName>
        <fullName evidence="1">MoxR-vWA-beta-propeller ternary system domain-containing protein</fullName>
    </recommendedName>
</protein>
<dbReference type="EMBL" id="CP001700">
    <property type="protein sequence ID" value="ACU74490.1"/>
    <property type="molecule type" value="Genomic_DNA"/>
</dbReference>
<dbReference type="OrthoDB" id="3691052at2"/>
<dbReference type="HOGENOM" id="CLU_1583544_0_0_11"/>
<gene>
    <name evidence="2" type="ordered locus">Caci_5631</name>
</gene>